<feature type="transmembrane region" description="Helical" evidence="3">
    <location>
        <begin position="406"/>
        <end position="429"/>
    </location>
</feature>
<evidence type="ECO:0000259" key="4">
    <source>
        <dbReference type="PROSITE" id="PS50850"/>
    </source>
</evidence>
<feature type="transmembrane region" description="Helical" evidence="3">
    <location>
        <begin position="340"/>
        <end position="358"/>
    </location>
</feature>
<dbReference type="SUPFAM" id="SSF103473">
    <property type="entry name" value="MFS general substrate transporter"/>
    <property type="match status" value="1"/>
</dbReference>
<feature type="transmembrane region" description="Helical" evidence="3">
    <location>
        <begin position="206"/>
        <end position="226"/>
    </location>
</feature>
<feature type="domain" description="Major facilitator superfamily (MFS) profile" evidence="4">
    <location>
        <begin position="48"/>
        <end position="438"/>
    </location>
</feature>
<keyword evidence="6" id="KW-1185">Reference proteome</keyword>
<feature type="transmembrane region" description="Helical" evidence="3">
    <location>
        <begin position="175"/>
        <end position="194"/>
    </location>
</feature>
<keyword evidence="3" id="KW-1133">Transmembrane helix</keyword>
<feature type="transmembrane region" description="Helical" evidence="3">
    <location>
        <begin position="314"/>
        <end position="334"/>
    </location>
</feature>
<evidence type="ECO:0000256" key="3">
    <source>
        <dbReference type="SAM" id="Phobius"/>
    </source>
</evidence>
<dbReference type="InParanoid" id="A0A1Y2M1Y0"/>
<evidence type="ECO:0000313" key="6">
    <source>
        <dbReference type="Proteomes" id="UP000193240"/>
    </source>
</evidence>
<dbReference type="GO" id="GO:0016020">
    <property type="term" value="C:membrane"/>
    <property type="evidence" value="ECO:0007669"/>
    <property type="project" value="UniProtKB-SubCell"/>
</dbReference>
<dbReference type="InterPro" id="IPR011701">
    <property type="entry name" value="MFS"/>
</dbReference>
<dbReference type="AlphaFoldDB" id="A0A1Y2M1Y0"/>
<comment type="similarity">
    <text evidence="2">Belongs to the major facilitator superfamily. Monocarboxylate porter (TC 2.A.1.13) family.</text>
</comment>
<dbReference type="InterPro" id="IPR020846">
    <property type="entry name" value="MFS_dom"/>
</dbReference>
<dbReference type="Gene3D" id="1.20.1250.20">
    <property type="entry name" value="MFS general substrate transporter like domains"/>
    <property type="match status" value="2"/>
</dbReference>
<dbReference type="OMA" id="VNITIVY"/>
<evidence type="ECO:0000256" key="2">
    <source>
        <dbReference type="ARBA" id="ARBA00006727"/>
    </source>
</evidence>
<reference evidence="5 6" key="1">
    <citation type="journal article" date="2017" name="Genome Announc.">
        <title>Genome sequence of the saprophytic ascomycete Epicoccum nigrum ICMP 19927 strain isolated from New Zealand.</title>
        <authorList>
            <person name="Fokin M."/>
            <person name="Fleetwood D."/>
            <person name="Weir B.S."/>
            <person name="Villas-Boas S.G."/>
        </authorList>
    </citation>
    <scope>NUCLEOTIDE SEQUENCE [LARGE SCALE GENOMIC DNA]</scope>
    <source>
        <strain evidence="5 6">ICMP 19927</strain>
    </source>
</reference>
<feature type="transmembrane region" description="Helical" evidence="3">
    <location>
        <begin position="57"/>
        <end position="75"/>
    </location>
</feature>
<dbReference type="EMBL" id="KZ107842">
    <property type="protein sequence ID" value="OSS50136.1"/>
    <property type="molecule type" value="Genomic_DNA"/>
</dbReference>
<feature type="transmembrane region" description="Helical" evidence="3">
    <location>
        <begin position="247"/>
        <end position="268"/>
    </location>
</feature>
<name>A0A1Y2M1Y0_EPING</name>
<sequence length="438" mass="48142">MEDHETYRSVDMALSQARDAPAMQHPKSAFDTNCVSSVESPPNGGWEAWSQVLGGHIVTFFIWGFITSFGMFQAYYTATGVSSPSNISWIGSLMIFFLMLIPVWSGSAADVGHFKLVLRMGMLLWVVGIFTTSMCREYWQFLLAQGLCVGFANGLMFVPTMSVVSTYFDPSRRSLAIGLILCGSATGGMVFPIMLNRLFGAIGFGWAVRTFGFMALVLLVLAERLLKKRLPPKDSAKLFEPKELKDIVFVLFIIGSFLNFSGLYFAFFYVNTYARNELGMTLEETIPILMALNGVGVPGRLIPMYLADRYFRPIHVGLPINLMTALLLFVWISIKSTTSMYIFAVVYGLFASALQGLFPATMADLTVDPKKTGTRFGMGFALSSFGVLTGSPVGGALIEYKHGDYLYAQVFAGSCGILGFLCVGLAAIIHGKKLKRLR</sequence>
<dbReference type="PROSITE" id="PS50850">
    <property type="entry name" value="MFS"/>
    <property type="match status" value="1"/>
</dbReference>
<feature type="transmembrane region" description="Helical" evidence="3">
    <location>
        <begin position="116"/>
        <end position="134"/>
    </location>
</feature>
<proteinExistence type="inferred from homology"/>
<gene>
    <name evidence="5" type="ORF">B5807_04848</name>
</gene>
<feature type="transmembrane region" description="Helical" evidence="3">
    <location>
        <begin position="87"/>
        <end position="104"/>
    </location>
</feature>
<dbReference type="PANTHER" id="PTHR11360:SF130">
    <property type="entry name" value="MAJOR FACILITATOR SUPERFAMILY (MFS) PROFILE DOMAIN-CONTAINING PROTEIN-RELATED"/>
    <property type="match status" value="1"/>
</dbReference>
<protein>
    <recommendedName>
        <fullName evidence="4">Major facilitator superfamily (MFS) profile domain-containing protein</fullName>
    </recommendedName>
</protein>
<dbReference type="Proteomes" id="UP000193240">
    <property type="component" value="Unassembled WGS sequence"/>
</dbReference>
<evidence type="ECO:0000313" key="5">
    <source>
        <dbReference type="EMBL" id="OSS50136.1"/>
    </source>
</evidence>
<dbReference type="PANTHER" id="PTHR11360">
    <property type="entry name" value="MONOCARBOXYLATE TRANSPORTER"/>
    <property type="match status" value="1"/>
</dbReference>
<keyword evidence="3" id="KW-0472">Membrane</keyword>
<dbReference type="InterPro" id="IPR036259">
    <property type="entry name" value="MFS_trans_sf"/>
</dbReference>
<comment type="subcellular location">
    <subcellularLocation>
        <location evidence="1">Membrane</location>
        <topology evidence="1">Multi-pass membrane protein</topology>
    </subcellularLocation>
</comment>
<accession>A0A1Y2M1Y0</accession>
<dbReference type="Pfam" id="PF07690">
    <property type="entry name" value="MFS_1"/>
    <property type="match status" value="1"/>
</dbReference>
<keyword evidence="3" id="KW-0812">Transmembrane</keyword>
<feature type="transmembrane region" description="Helical" evidence="3">
    <location>
        <begin position="288"/>
        <end position="307"/>
    </location>
</feature>
<dbReference type="InterPro" id="IPR050327">
    <property type="entry name" value="Proton-linked_MCT"/>
</dbReference>
<feature type="transmembrane region" description="Helical" evidence="3">
    <location>
        <begin position="379"/>
        <end position="400"/>
    </location>
</feature>
<evidence type="ECO:0000256" key="1">
    <source>
        <dbReference type="ARBA" id="ARBA00004141"/>
    </source>
</evidence>
<organism evidence="5 6">
    <name type="scientific">Epicoccum nigrum</name>
    <name type="common">Soil fungus</name>
    <name type="synonym">Epicoccum purpurascens</name>
    <dbReference type="NCBI Taxonomy" id="105696"/>
    <lineage>
        <taxon>Eukaryota</taxon>
        <taxon>Fungi</taxon>
        <taxon>Dikarya</taxon>
        <taxon>Ascomycota</taxon>
        <taxon>Pezizomycotina</taxon>
        <taxon>Dothideomycetes</taxon>
        <taxon>Pleosporomycetidae</taxon>
        <taxon>Pleosporales</taxon>
        <taxon>Pleosporineae</taxon>
        <taxon>Didymellaceae</taxon>
        <taxon>Epicoccum</taxon>
    </lineage>
</organism>
<feature type="transmembrane region" description="Helical" evidence="3">
    <location>
        <begin position="140"/>
        <end position="168"/>
    </location>
</feature>
<dbReference type="GO" id="GO:0022857">
    <property type="term" value="F:transmembrane transporter activity"/>
    <property type="evidence" value="ECO:0007669"/>
    <property type="project" value="InterPro"/>
</dbReference>